<evidence type="ECO:0000313" key="5">
    <source>
        <dbReference type="Proteomes" id="UP000671828"/>
    </source>
</evidence>
<feature type="region of interest" description="Disordered" evidence="1">
    <location>
        <begin position="1"/>
        <end position="43"/>
    </location>
</feature>
<evidence type="ECO:0000313" key="3">
    <source>
        <dbReference type="EMBL" id="MBM7815214.1"/>
    </source>
</evidence>
<evidence type="ECO:0000256" key="2">
    <source>
        <dbReference type="SAM" id="Phobius"/>
    </source>
</evidence>
<evidence type="ECO:0000313" key="6">
    <source>
        <dbReference type="Proteomes" id="UP001195724"/>
    </source>
</evidence>
<proteinExistence type="predicted"/>
<keyword evidence="2" id="KW-0812">Transmembrane</keyword>
<evidence type="ECO:0000256" key="1">
    <source>
        <dbReference type="SAM" id="MobiDB-lite"/>
    </source>
</evidence>
<dbReference type="RefSeq" id="WP_204845759.1">
    <property type="nucleotide sequence ID" value="NZ_JAFBCL010000001.1"/>
</dbReference>
<reference evidence="3 6" key="1">
    <citation type="submission" date="2021-01" db="EMBL/GenBank/DDBJ databases">
        <title>Sequencing the genomes of 1000 actinobacteria strains.</title>
        <authorList>
            <person name="Klenk H.-P."/>
        </authorList>
    </citation>
    <scope>NUCLEOTIDE SEQUENCE [LARGE SCALE GENOMIC DNA]</scope>
    <source>
        <strain evidence="3 6">DSM 44581</strain>
    </source>
</reference>
<keyword evidence="2" id="KW-0472">Membrane</keyword>
<gene>
    <name evidence="4" type="ORF">J7S33_31895</name>
    <name evidence="3" type="ORF">JOE68_006079</name>
</gene>
<accession>A0A8T8HYX8</accession>
<feature type="transmembrane region" description="Helical" evidence="2">
    <location>
        <begin position="66"/>
        <end position="87"/>
    </location>
</feature>
<name>A0A8T8HYX8_9PSEU</name>
<reference evidence="4" key="2">
    <citation type="submission" date="2021-04" db="EMBL/GenBank/DDBJ databases">
        <title>Saccharothrix algeriensis WGS.</title>
        <authorList>
            <person name="Stuskova K."/>
            <person name="Hakalova E."/>
            <person name="Tebbal A.B."/>
            <person name="Eichmeier A."/>
        </authorList>
    </citation>
    <scope>NUCLEOTIDE SEQUENCE</scope>
    <source>
        <strain evidence="4">NRRL B-24137</strain>
    </source>
</reference>
<evidence type="ECO:0000313" key="4">
    <source>
        <dbReference type="EMBL" id="QTR03450.1"/>
    </source>
</evidence>
<dbReference type="Proteomes" id="UP001195724">
    <property type="component" value="Unassembled WGS sequence"/>
</dbReference>
<sequence length="199" mass="21385">MSTGADGPPDTPPPMRGPAEPGEEGRLPGDGDEPFAWGRPRGRSRHGRKDLYGALAASAVPGLFGFVHWAGFVLAAVGALPFLVFLVKGIRSDSGDACRVVVEPGAPRRITLHRAGGRLVVRSLDDVREIQPLLVGYTGGETEGVRVLALRIGRRKYRTDSHYTTDDSEVWALAQALGRACPNAPVRPLKDKRYALTPD</sequence>
<dbReference type="EMBL" id="CP072788">
    <property type="protein sequence ID" value="QTR03450.1"/>
    <property type="molecule type" value="Genomic_DNA"/>
</dbReference>
<dbReference type="Proteomes" id="UP000671828">
    <property type="component" value="Chromosome"/>
</dbReference>
<organism evidence="4 5">
    <name type="scientific">Saccharothrix algeriensis</name>
    <dbReference type="NCBI Taxonomy" id="173560"/>
    <lineage>
        <taxon>Bacteria</taxon>
        <taxon>Bacillati</taxon>
        <taxon>Actinomycetota</taxon>
        <taxon>Actinomycetes</taxon>
        <taxon>Pseudonocardiales</taxon>
        <taxon>Pseudonocardiaceae</taxon>
        <taxon>Saccharothrix</taxon>
    </lineage>
</organism>
<dbReference type="AlphaFoldDB" id="A0A8T8HYX8"/>
<dbReference type="EMBL" id="JAFBCL010000001">
    <property type="protein sequence ID" value="MBM7815214.1"/>
    <property type="molecule type" value="Genomic_DNA"/>
</dbReference>
<protein>
    <submittedName>
        <fullName evidence="4">Uncharacterized protein</fullName>
    </submittedName>
</protein>
<keyword evidence="6" id="KW-1185">Reference proteome</keyword>
<keyword evidence="2" id="KW-1133">Transmembrane helix</keyword>